<dbReference type="SUPFAM" id="SSF52540">
    <property type="entry name" value="P-loop containing nucleoside triphosphate hydrolases"/>
    <property type="match status" value="1"/>
</dbReference>
<gene>
    <name evidence="2" type="ORF">METZ01_LOCUS408290</name>
</gene>
<proteinExistence type="predicted"/>
<dbReference type="PANTHER" id="PTHR42759:SF1">
    <property type="entry name" value="MAGNESIUM-CHELATASE SUBUNIT CHLD"/>
    <property type="match status" value="1"/>
</dbReference>
<protein>
    <recommendedName>
        <fullName evidence="1">ATPase AAA-3 domain-containing protein</fullName>
    </recommendedName>
</protein>
<dbReference type="InterPro" id="IPR050764">
    <property type="entry name" value="CbbQ/NirQ/NorQ/GpvN"/>
</dbReference>
<accession>A0A382W992</accession>
<name>A0A382W992_9ZZZZ</name>
<organism evidence="2">
    <name type="scientific">marine metagenome</name>
    <dbReference type="NCBI Taxonomy" id="408172"/>
    <lineage>
        <taxon>unclassified sequences</taxon>
        <taxon>metagenomes</taxon>
        <taxon>ecological metagenomes</taxon>
    </lineage>
</organism>
<dbReference type="AlphaFoldDB" id="A0A382W992"/>
<dbReference type="PANTHER" id="PTHR42759">
    <property type="entry name" value="MOXR FAMILY PROTEIN"/>
    <property type="match status" value="1"/>
</dbReference>
<evidence type="ECO:0000313" key="2">
    <source>
        <dbReference type="EMBL" id="SVD55436.1"/>
    </source>
</evidence>
<dbReference type="InterPro" id="IPR011703">
    <property type="entry name" value="ATPase_AAA-3"/>
</dbReference>
<dbReference type="CDD" id="cd00009">
    <property type="entry name" value="AAA"/>
    <property type="match status" value="1"/>
</dbReference>
<feature type="non-terminal residue" evidence="2">
    <location>
        <position position="157"/>
    </location>
</feature>
<dbReference type="Pfam" id="PF07726">
    <property type="entry name" value="AAA_3"/>
    <property type="match status" value="1"/>
</dbReference>
<dbReference type="GO" id="GO:0005524">
    <property type="term" value="F:ATP binding"/>
    <property type="evidence" value="ECO:0007669"/>
    <property type="project" value="InterPro"/>
</dbReference>
<sequence length="157" mass="17346">MSETKDRGDLEIVEELKAARDKIEGEISKVIIGQHEVIEQLLTVLLSNGHCLLIGVPGLAKTLLINTLAQTLDLGFNRIQFTPDLMPSDITGNEILEEDKSTGHREFKFIQGPIFANVILADEVNRTPPKTQAALLQAMQEHQVTVSGDSMKLDEPF</sequence>
<evidence type="ECO:0000259" key="1">
    <source>
        <dbReference type="Pfam" id="PF07726"/>
    </source>
</evidence>
<dbReference type="EMBL" id="UINC01158089">
    <property type="protein sequence ID" value="SVD55436.1"/>
    <property type="molecule type" value="Genomic_DNA"/>
</dbReference>
<dbReference type="GO" id="GO:0016887">
    <property type="term" value="F:ATP hydrolysis activity"/>
    <property type="evidence" value="ECO:0007669"/>
    <property type="project" value="InterPro"/>
</dbReference>
<dbReference type="Gene3D" id="3.40.50.300">
    <property type="entry name" value="P-loop containing nucleotide triphosphate hydrolases"/>
    <property type="match status" value="1"/>
</dbReference>
<feature type="domain" description="ATPase AAA-3" evidence="1">
    <location>
        <begin position="50"/>
        <end position="157"/>
    </location>
</feature>
<reference evidence="2" key="1">
    <citation type="submission" date="2018-05" db="EMBL/GenBank/DDBJ databases">
        <authorList>
            <person name="Lanie J.A."/>
            <person name="Ng W.-L."/>
            <person name="Kazmierczak K.M."/>
            <person name="Andrzejewski T.M."/>
            <person name="Davidsen T.M."/>
            <person name="Wayne K.J."/>
            <person name="Tettelin H."/>
            <person name="Glass J.I."/>
            <person name="Rusch D."/>
            <person name="Podicherti R."/>
            <person name="Tsui H.-C.T."/>
            <person name="Winkler M.E."/>
        </authorList>
    </citation>
    <scope>NUCLEOTIDE SEQUENCE</scope>
</reference>
<dbReference type="InterPro" id="IPR027417">
    <property type="entry name" value="P-loop_NTPase"/>
</dbReference>